<gene>
    <name evidence="2" type="ORF">D0544_09110</name>
</gene>
<dbReference type="InterPro" id="IPR012312">
    <property type="entry name" value="Hemerythrin-like"/>
</dbReference>
<reference evidence="2 3" key="1">
    <citation type="submission" date="2018-08" db="EMBL/GenBank/DDBJ databases">
        <authorList>
            <person name="Khan S.A."/>
        </authorList>
    </citation>
    <scope>NUCLEOTIDE SEQUENCE [LARGE SCALE GENOMIC DNA]</scope>
    <source>
        <strain evidence="2 3">GTF-13</strain>
    </source>
</reference>
<proteinExistence type="predicted"/>
<sequence>MPLITDHMSADHRRCDALFSSAENHADAGRWAEAQTAWQGFSEALEAHLGMEEQVLFPAFEAATGMSAGPTAVMRMEHQQMRALLAEVAAAAANHSRADFLSSCETLMVMMQQHNMKEEQILYPMADRSLPDAATTLQQMRSA</sequence>
<dbReference type="GO" id="GO:0005886">
    <property type="term" value="C:plasma membrane"/>
    <property type="evidence" value="ECO:0007669"/>
    <property type="project" value="TreeGrafter"/>
</dbReference>
<dbReference type="AlphaFoldDB" id="A0A3P3VSC1"/>
<dbReference type="PANTHER" id="PTHR39966:SF3">
    <property type="entry name" value="DUF438 DOMAIN-CONTAINING PROTEIN"/>
    <property type="match status" value="1"/>
</dbReference>
<dbReference type="Gene3D" id="1.20.120.520">
    <property type="entry name" value="nmb1532 protein domain like"/>
    <property type="match status" value="1"/>
</dbReference>
<dbReference type="Pfam" id="PF01814">
    <property type="entry name" value="Hemerythrin"/>
    <property type="match status" value="1"/>
</dbReference>
<reference evidence="2 3" key="2">
    <citation type="submission" date="2018-12" db="EMBL/GenBank/DDBJ databases">
        <title>Simiduia agarivorans gen. nov., sp. nov., a marine, agarolytic bacterium isolated from shallow coastal water from Keelung, Taiwan.</title>
        <authorList>
            <person name="Shieh W.Y."/>
        </authorList>
    </citation>
    <scope>NUCLEOTIDE SEQUENCE [LARGE SCALE GENOMIC DNA]</scope>
    <source>
        <strain evidence="2 3">GTF-13</strain>
    </source>
</reference>
<evidence type="ECO:0000313" key="3">
    <source>
        <dbReference type="Proteomes" id="UP000280792"/>
    </source>
</evidence>
<dbReference type="PANTHER" id="PTHR39966">
    <property type="entry name" value="BLL2471 PROTEIN-RELATED"/>
    <property type="match status" value="1"/>
</dbReference>
<feature type="domain" description="Hemerythrin-like" evidence="1">
    <location>
        <begin position="4"/>
        <end position="126"/>
    </location>
</feature>
<dbReference type="RefSeq" id="WP_125015632.1">
    <property type="nucleotide sequence ID" value="NZ_QWEZ01000001.1"/>
</dbReference>
<accession>A0A3P3VSC1</accession>
<comment type="caution">
    <text evidence="2">The sequence shown here is derived from an EMBL/GenBank/DDBJ whole genome shotgun (WGS) entry which is preliminary data.</text>
</comment>
<organism evidence="2 3">
    <name type="scientific">Aestuariirhabdus litorea</name>
    <dbReference type="NCBI Taxonomy" id="2528527"/>
    <lineage>
        <taxon>Bacteria</taxon>
        <taxon>Pseudomonadati</taxon>
        <taxon>Pseudomonadota</taxon>
        <taxon>Gammaproteobacteria</taxon>
        <taxon>Oceanospirillales</taxon>
        <taxon>Aestuariirhabdaceae</taxon>
        <taxon>Aestuariirhabdus</taxon>
    </lineage>
</organism>
<dbReference type="Proteomes" id="UP000280792">
    <property type="component" value="Unassembled WGS sequence"/>
</dbReference>
<evidence type="ECO:0000313" key="2">
    <source>
        <dbReference type="EMBL" id="RRJ85207.1"/>
    </source>
</evidence>
<evidence type="ECO:0000259" key="1">
    <source>
        <dbReference type="Pfam" id="PF01814"/>
    </source>
</evidence>
<protein>
    <submittedName>
        <fullName evidence="2">Hemerythrin domain-containing protein</fullName>
    </submittedName>
</protein>
<dbReference type="EMBL" id="QWEZ01000001">
    <property type="protein sequence ID" value="RRJ85207.1"/>
    <property type="molecule type" value="Genomic_DNA"/>
</dbReference>
<name>A0A3P3VSC1_9GAMM</name>
<keyword evidence="3" id="KW-1185">Reference proteome</keyword>